<comment type="function">
    <text evidence="6">Mating type proteins are sequence specific DNA-binding proteins that act as master switches in fungal differentiation by controlling gene expression in a cell type-specific fashion. Transcriptional activator that induces the transcription of alpha-specific genes.</text>
</comment>
<dbReference type="EMBL" id="AM884594">
    <property type="protein sequence ID" value="CAP08704.1"/>
    <property type="molecule type" value="Genomic_DNA"/>
</dbReference>
<dbReference type="EMBL" id="AM884599">
    <property type="protein sequence ID" value="CAP08719.1"/>
    <property type="molecule type" value="Genomic_DNA"/>
</dbReference>
<dbReference type="EMBL" id="AM884615">
    <property type="protein sequence ID" value="CAP08767.1"/>
    <property type="molecule type" value="Genomic_DNA"/>
</dbReference>
<evidence type="ECO:0000313" key="19">
    <source>
        <dbReference type="EMBL" id="CAP08698.1"/>
    </source>
</evidence>
<keyword evidence="3 7" id="KW-0238">DNA-binding</keyword>
<evidence type="ECO:0000313" key="15">
    <source>
        <dbReference type="EMBL" id="CAP08686.1"/>
    </source>
</evidence>
<dbReference type="EMBL" id="AM884590">
    <property type="protein sequence ID" value="CAP08692.1"/>
    <property type="molecule type" value="Genomic_DNA"/>
</dbReference>
<evidence type="ECO:0000313" key="17">
    <source>
        <dbReference type="EMBL" id="CAP08692.1"/>
    </source>
</evidence>
<organism evidence="9">
    <name type="scientific">Pyrenophora tritici-repentis</name>
    <dbReference type="NCBI Taxonomy" id="45151"/>
    <lineage>
        <taxon>Eukaryota</taxon>
        <taxon>Fungi</taxon>
        <taxon>Dikarya</taxon>
        <taxon>Ascomycota</taxon>
        <taxon>Pezizomycotina</taxon>
        <taxon>Dothideomycetes</taxon>
        <taxon>Pleosporomycetidae</taxon>
        <taxon>Pleosporales</taxon>
        <taxon>Pleosporineae</taxon>
        <taxon>Pleosporaceae</taxon>
        <taxon>Pyrenophora</taxon>
    </lineage>
</organism>
<dbReference type="EMBL" id="AM884584">
    <property type="protein sequence ID" value="CAP08674.1"/>
    <property type="molecule type" value="Genomic_DNA"/>
</dbReference>
<feature type="domain" description="Alpha box" evidence="8">
    <location>
        <begin position="81"/>
        <end position="138"/>
    </location>
</feature>
<evidence type="ECO:0000313" key="10">
    <source>
        <dbReference type="EMBL" id="CAP08671.1"/>
    </source>
</evidence>
<keyword evidence="2 7" id="KW-0805">Transcription regulation</keyword>
<name>B5QST5_9PLEO</name>
<keyword evidence="4 7" id="KW-0804">Transcription</keyword>
<dbReference type="AlphaFoldDB" id="B5QST5"/>
<dbReference type="GO" id="GO:0045895">
    <property type="term" value="P:positive regulation of mating-type specific transcription, DNA-templated"/>
    <property type="evidence" value="ECO:0007669"/>
    <property type="project" value="InterPro"/>
</dbReference>
<dbReference type="EMBL" id="AM884614">
    <property type="protein sequence ID" value="CAP08764.1"/>
    <property type="molecule type" value="Genomic_DNA"/>
</dbReference>
<evidence type="ECO:0000313" key="25">
    <source>
        <dbReference type="EMBL" id="CAP08716.1"/>
    </source>
</evidence>
<evidence type="ECO:0000256" key="5">
    <source>
        <dbReference type="ARBA" id="ARBA00023242"/>
    </source>
</evidence>
<dbReference type="EMBL" id="AM884606">
    <property type="protein sequence ID" value="CAP08740.1"/>
    <property type="molecule type" value="Genomic_DNA"/>
</dbReference>
<evidence type="ECO:0000313" key="24">
    <source>
        <dbReference type="EMBL" id="CAP08713.1"/>
    </source>
</evidence>
<evidence type="ECO:0000313" key="37">
    <source>
        <dbReference type="EMBL" id="CAP08755.1"/>
    </source>
</evidence>
<evidence type="ECO:0000259" key="8">
    <source>
        <dbReference type="PROSITE" id="PS51325"/>
    </source>
</evidence>
<evidence type="ECO:0000313" key="23">
    <source>
        <dbReference type="EMBL" id="CAP08710.1"/>
    </source>
</evidence>
<dbReference type="GO" id="GO:0008301">
    <property type="term" value="F:DNA binding, bending"/>
    <property type="evidence" value="ECO:0007669"/>
    <property type="project" value="InterPro"/>
</dbReference>
<keyword evidence="5 7" id="KW-0539">Nucleus</keyword>
<evidence type="ECO:0000313" key="40">
    <source>
        <dbReference type="EMBL" id="CAP08767.1"/>
    </source>
</evidence>
<evidence type="ECO:0000313" key="39">
    <source>
        <dbReference type="EMBL" id="CAP08764.1"/>
    </source>
</evidence>
<dbReference type="PROSITE" id="PS51325">
    <property type="entry name" value="ALPHA_BOX"/>
    <property type="match status" value="1"/>
</dbReference>
<dbReference type="GO" id="GO:0005634">
    <property type="term" value="C:nucleus"/>
    <property type="evidence" value="ECO:0007669"/>
    <property type="project" value="UniProtKB-SubCell"/>
</dbReference>
<evidence type="ECO:0000313" key="41">
    <source>
        <dbReference type="EMBL" id="CAP08770.1"/>
    </source>
</evidence>
<dbReference type="EMBL" id="AM884609">
    <property type="protein sequence ID" value="CAP08749.1"/>
    <property type="molecule type" value="Genomic_DNA"/>
</dbReference>
<evidence type="ECO:0000313" key="33">
    <source>
        <dbReference type="EMBL" id="CAP08743.1"/>
    </source>
</evidence>
<sequence length="423" mass="45423">MTNQPPSHLSNMSAEGLNATMIRDPTNAEIAEFLANRSGAQMLQLMRYIREPAAQVAFANQMMNLPAPVSNSRATPELVQKPKKALNAFVGFRCYYIDIPAFKSWPMKKLSNLLGILWESDPNKPLWSLLAKAWSMLRDQLTKEVAPLDEFFGIVCTELGVPHPDWYLEANGWILSHDQDGNPTLSREAGIEPTVATAADKALSVEDIIRVAQGKLFAMTYKHCLNGSSTFLAERMAPHNTSQDDRTPAELLAFEAALQAEIHNIHEYMITHQNGPVHETSNHSATLPNGEHNPLYNQIMVSLAEAASDADADAGAPAANVGAPAAAVIPAFNAGAPVAIAAGIPDFDNSVPAAVAEGMSDFNDGAPAFGMETGFTAPSTPFSMGEAFHQSTFGNAVPYENDAFRVGADEDATLPTFDGANNA</sequence>
<dbReference type="Pfam" id="PF04769">
    <property type="entry name" value="MATalpha_HMGbox"/>
    <property type="match status" value="1"/>
</dbReference>
<dbReference type="EMBL" id="AM884587">
    <property type="protein sequence ID" value="CAP08683.1"/>
    <property type="molecule type" value="Genomic_DNA"/>
</dbReference>
<evidence type="ECO:0000313" key="31">
    <source>
        <dbReference type="EMBL" id="CAP08734.1"/>
    </source>
</evidence>
<dbReference type="EMBL" id="AM884582">
    <property type="protein sequence ID" value="CAP08668.1"/>
    <property type="molecule type" value="Genomic_DNA"/>
</dbReference>
<evidence type="ECO:0000313" key="16">
    <source>
        <dbReference type="EMBL" id="CAP08689.1"/>
    </source>
</evidence>
<dbReference type="EMBL" id="AM884603">
    <property type="protein sequence ID" value="CAP08731.1"/>
    <property type="molecule type" value="Genomic_DNA"/>
</dbReference>
<dbReference type="EMBL" id="AM884612">
    <property type="protein sequence ID" value="CAP08758.1"/>
    <property type="molecule type" value="Genomic_DNA"/>
</dbReference>
<dbReference type="EMBL" id="AM884616">
    <property type="protein sequence ID" value="CAP08770.1"/>
    <property type="molecule type" value="Genomic_DNA"/>
</dbReference>
<evidence type="ECO:0000313" key="35">
    <source>
        <dbReference type="EMBL" id="CAP08749.1"/>
    </source>
</evidence>
<evidence type="ECO:0000256" key="1">
    <source>
        <dbReference type="ARBA" id="ARBA00015083"/>
    </source>
</evidence>
<dbReference type="EMBL" id="AM884611">
    <property type="protein sequence ID" value="CAP08755.1"/>
    <property type="molecule type" value="Genomic_DNA"/>
</dbReference>
<dbReference type="EMBL" id="AM884589">
    <property type="protein sequence ID" value="CAP08689.1"/>
    <property type="molecule type" value="Genomic_DNA"/>
</dbReference>
<comment type="subcellular location">
    <subcellularLocation>
        <location evidence="7">Nucleus</location>
    </subcellularLocation>
</comment>
<evidence type="ECO:0000313" key="27">
    <source>
        <dbReference type="EMBL" id="CAP08722.1"/>
    </source>
</evidence>
<reference evidence="9" key="1">
    <citation type="submission" date="2007-09" db="EMBL/GenBank/DDBJ databases">
        <authorList>
            <person name="Lepoint P.C.E."/>
        </authorList>
    </citation>
    <scope>NUCLEOTIDE SEQUENCE</scope>
    <source>
        <strain evidence="33">MUCL 42328</strain>
        <strain evidence="31">MUCL 42329</strain>
        <strain evidence="10">MUCL 42337</strain>
        <strain evidence="39">MUCL 42384</strain>
        <strain evidence="11">MUCL 42385</strain>
        <strain evidence="40">MUCL 42386</strain>
        <strain evidence="41">MUCL 42387</strain>
        <strain evidence="12">MUCL 42416</strain>
        <strain evidence="34">MUCL 42418</strain>
        <strain evidence="13">MUCL 42436</strain>
        <strain evidence="14">MUCL 42522</strain>
        <strain evidence="15">MUCL 42523</strain>
        <strain evidence="16">MUCL 44693</strain>
        <strain evidence="17">MUCL 45018</strain>
        <strain evidence="18">MUCL 45038</strain>
        <strain evidence="19">MUCL 45125</strain>
        <strain evidence="20">MUCL 45176</strain>
        <strain evidence="21">MUCL 45758</strain>
        <strain evidence="22">MUCL 45766</strain>
        <strain evidence="23">MUCL 45774</strain>
        <strain evidence="24">MUCL 45953</strain>
        <strain evidence="25">MUCL 45959</strain>
        <strain evidence="35">MUCL 46243</strain>
        <strain evidence="26">MUCL 46245</strain>
        <strain evidence="27">MUCL 46247</strain>
        <strain evidence="28">MUCL 46825</strain>
        <strain evidence="29">MUCL 46827</strain>
        <strain evidence="30">MUCL 46835</strain>
        <strain evidence="32">MUCL 46843</strain>
        <strain evidence="36">MUCL 46860</strain>
        <strain evidence="37">Type strain: 331-9</strain>
        <strain evidence="9">Type strain: 86-124</strain>
        <strain evidence="38">Type strain: DW7</strain>
    </source>
</reference>
<dbReference type="EMBL" id="AM884583">
    <property type="protein sequence ID" value="CAP08671.1"/>
    <property type="molecule type" value="Genomic_DNA"/>
</dbReference>
<dbReference type="EMBL" id="AM884601">
    <property type="protein sequence ID" value="CAP08725.1"/>
    <property type="molecule type" value="Genomic_DNA"/>
</dbReference>
<dbReference type="EMBL" id="AM884596">
    <property type="protein sequence ID" value="CAP08710.1"/>
    <property type="molecule type" value="Genomic_DNA"/>
</dbReference>
<evidence type="ECO:0000313" key="18">
    <source>
        <dbReference type="EMBL" id="CAP08695.1"/>
    </source>
</evidence>
<evidence type="ECO:0000256" key="2">
    <source>
        <dbReference type="ARBA" id="ARBA00023015"/>
    </source>
</evidence>
<dbReference type="EMBL" id="AM884595">
    <property type="protein sequence ID" value="CAP08707.1"/>
    <property type="molecule type" value="Genomic_DNA"/>
</dbReference>
<evidence type="ECO:0000313" key="11">
    <source>
        <dbReference type="EMBL" id="CAP08674.1"/>
    </source>
</evidence>
<dbReference type="EMBL" id="AM884602">
    <property type="protein sequence ID" value="CAP08728.1"/>
    <property type="molecule type" value="Genomic_DNA"/>
</dbReference>
<evidence type="ECO:0000313" key="28">
    <source>
        <dbReference type="EMBL" id="CAP08725.1"/>
    </source>
</evidence>
<dbReference type="EMBL" id="AM884593">
    <property type="protein sequence ID" value="CAP08701.1"/>
    <property type="molecule type" value="Genomic_DNA"/>
</dbReference>
<dbReference type="EMBL" id="AM884600">
    <property type="protein sequence ID" value="CAP08722.1"/>
    <property type="molecule type" value="Genomic_DNA"/>
</dbReference>
<evidence type="ECO:0000313" key="12">
    <source>
        <dbReference type="EMBL" id="CAP08677.1"/>
    </source>
</evidence>
<reference evidence="9" key="2">
    <citation type="journal article" date="2010" name="Phytopathology">
        <title>Genetic diversity of the mating type and toxin production genes in Pyrenophora tritici-repentis.</title>
        <authorList>
            <person name="Lepoint P."/>
            <person name="Renard M.E."/>
            <person name="Legreve A."/>
            <person name="Duveiller E."/>
            <person name="Maraite H."/>
        </authorList>
    </citation>
    <scope>NUCLEOTIDE SEQUENCE</scope>
    <source>
        <strain evidence="33">MUCL 42328</strain>
        <strain evidence="31">MUCL 42329</strain>
        <strain evidence="10">MUCL 42337</strain>
        <strain evidence="39">MUCL 42384</strain>
        <strain evidence="11">MUCL 42385</strain>
        <strain evidence="40">MUCL 42386</strain>
        <strain evidence="41">MUCL 42387</strain>
        <strain evidence="12">MUCL 42416</strain>
        <strain evidence="34">MUCL 42418</strain>
        <strain evidence="13">MUCL 42436</strain>
        <strain evidence="14">MUCL 42522</strain>
        <strain evidence="15">MUCL 42523</strain>
        <strain evidence="16">MUCL 44693</strain>
        <strain evidence="17">MUCL 45018</strain>
        <strain evidence="18">MUCL 45038</strain>
        <strain evidence="19">MUCL 45125</strain>
        <strain evidence="20">MUCL 45176</strain>
        <strain evidence="21">MUCL 45758</strain>
        <strain evidence="22">MUCL 45766</strain>
        <strain evidence="23">MUCL 45774</strain>
        <strain evidence="24">MUCL 45953</strain>
        <strain evidence="25">MUCL 45959</strain>
        <strain evidence="35">MUCL 46243</strain>
        <strain evidence="26">MUCL 46245</strain>
        <strain evidence="27">MUCL 46247</strain>
        <strain evidence="28">MUCL 46825</strain>
        <strain evidence="29">MUCL 46827</strain>
        <strain evidence="30">MUCL 46835</strain>
        <strain evidence="32">MUCL 46843</strain>
        <strain evidence="36">MUCL 46860</strain>
        <strain evidence="37">Type strain: 331-9</strain>
        <strain evidence="9">Type strain: 86-124</strain>
        <strain evidence="38">Type strain: DW7</strain>
    </source>
</reference>
<evidence type="ECO:0000313" key="36">
    <source>
        <dbReference type="EMBL" id="CAP08752.1"/>
    </source>
</evidence>
<evidence type="ECO:0000313" key="14">
    <source>
        <dbReference type="EMBL" id="CAP08683.1"/>
    </source>
</evidence>
<dbReference type="EMBL" id="AM884598">
    <property type="protein sequence ID" value="CAP08716.1"/>
    <property type="molecule type" value="Genomic_DNA"/>
</dbReference>
<accession>B5QST5</accession>
<dbReference type="EMBL" id="AM884586">
    <property type="protein sequence ID" value="CAP08680.1"/>
    <property type="molecule type" value="Genomic_DNA"/>
</dbReference>
<evidence type="ECO:0000313" key="34">
    <source>
        <dbReference type="EMBL" id="CAP08746.1"/>
    </source>
</evidence>
<gene>
    <name evidence="9" type="primary">mat1-1</name>
</gene>
<evidence type="ECO:0000313" key="26">
    <source>
        <dbReference type="EMBL" id="CAP08719.1"/>
    </source>
</evidence>
<evidence type="ECO:0000256" key="7">
    <source>
        <dbReference type="RuleBase" id="RU003516"/>
    </source>
</evidence>
<dbReference type="EMBL" id="AM884607">
    <property type="protein sequence ID" value="CAP08743.1"/>
    <property type="molecule type" value="Genomic_DNA"/>
</dbReference>
<dbReference type="EMBL" id="AM884608">
    <property type="protein sequence ID" value="CAP08746.1"/>
    <property type="molecule type" value="Genomic_DNA"/>
</dbReference>
<evidence type="ECO:0000313" key="38">
    <source>
        <dbReference type="EMBL" id="CAP08758.1"/>
    </source>
</evidence>
<protein>
    <recommendedName>
        <fullName evidence="1">Mating-type protein MAT-1</fullName>
    </recommendedName>
</protein>
<evidence type="ECO:0000313" key="22">
    <source>
        <dbReference type="EMBL" id="CAP08707.1"/>
    </source>
</evidence>
<evidence type="ECO:0000313" key="21">
    <source>
        <dbReference type="EMBL" id="CAP08704.1"/>
    </source>
</evidence>
<dbReference type="EMBL" id="AM884585">
    <property type="protein sequence ID" value="CAP08677.1"/>
    <property type="molecule type" value="Genomic_DNA"/>
</dbReference>
<evidence type="ECO:0000313" key="13">
    <source>
        <dbReference type="EMBL" id="CAP08680.1"/>
    </source>
</evidence>
<proteinExistence type="inferred from homology"/>
<evidence type="ECO:0000313" key="32">
    <source>
        <dbReference type="EMBL" id="CAP08740.1"/>
    </source>
</evidence>
<evidence type="ECO:0000313" key="29">
    <source>
        <dbReference type="EMBL" id="CAP08728.1"/>
    </source>
</evidence>
<evidence type="ECO:0000256" key="4">
    <source>
        <dbReference type="ARBA" id="ARBA00023163"/>
    </source>
</evidence>
<evidence type="ECO:0000256" key="6">
    <source>
        <dbReference type="ARBA" id="ARBA00035106"/>
    </source>
</evidence>
<evidence type="ECO:0000313" key="20">
    <source>
        <dbReference type="EMBL" id="CAP08701.1"/>
    </source>
</evidence>
<dbReference type="EMBL" id="AM884592">
    <property type="protein sequence ID" value="CAP08698.1"/>
    <property type="molecule type" value="Genomic_DNA"/>
</dbReference>
<dbReference type="EMBL" id="AM884597">
    <property type="protein sequence ID" value="CAP08713.1"/>
    <property type="molecule type" value="Genomic_DNA"/>
</dbReference>
<dbReference type="EMBL" id="AM884588">
    <property type="protein sequence ID" value="CAP08686.1"/>
    <property type="molecule type" value="Genomic_DNA"/>
</dbReference>
<evidence type="ECO:0000256" key="3">
    <source>
        <dbReference type="ARBA" id="ARBA00023125"/>
    </source>
</evidence>
<dbReference type="EMBL" id="AM884610">
    <property type="protein sequence ID" value="CAP08752.1"/>
    <property type="molecule type" value="Genomic_DNA"/>
</dbReference>
<comment type="similarity">
    <text evidence="7">Belongs to the MATALPHA1 family.</text>
</comment>
<dbReference type="EMBL" id="AM884604">
    <property type="protein sequence ID" value="CAP08734.1"/>
    <property type="molecule type" value="Genomic_DNA"/>
</dbReference>
<dbReference type="InterPro" id="IPR006856">
    <property type="entry name" value="MATalpha_HMGbox"/>
</dbReference>
<evidence type="ECO:0000313" key="9">
    <source>
        <dbReference type="EMBL" id="CAP08668.1"/>
    </source>
</evidence>
<dbReference type="EMBL" id="AM884591">
    <property type="protein sequence ID" value="CAP08695.1"/>
    <property type="molecule type" value="Genomic_DNA"/>
</dbReference>
<evidence type="ECO:0000313" key="30">
    <source>
        <dbReference type="EMBL" id="CAP08731.1"/>
    </source>
</evidence>